<evidence type="ECO:0008006" key="4">
    <source>
        <dbReference type="Google" id="ProtNLM"/>
    </source>
</evidence>
<protein>
    <recommendedName>
        <fullName evidence="4">PEP-CTERM sorting domain-containing protein</fullName>
    </recommendedName>
</protein>
<dbReference type="EMBL" id="SFAV01000028">
    <property type="protein sequence ID" value="TRU92621.1"/>
    <property type="molecule type" value="Genomic_DNA"/>
</dbReference>
<proteinExistence type="predicted"/>
<name>A0A552JAD9_9CHRO</name>
<evidence type="ECO:0000313" key="2">
    <source>
        <dbReference type="EMBL" id="TRU92621.1"/>
    </source>
</evidence>
<organism evidence="2 3">
    <name type="scientific">Microcystis novacekii Mn_MB_F_20050700_S1D</name>
    <dbReference type="NCBI Taxonomy" id="2486266"/>
    <lineage>
        <taxon>Bacteria</taxon>
        <taxon>Bacillati</taxon>
        <taxon>Cyanobacteriota</taxon>
        <taxon>Cyanophyceae</taxon>
        <taxon>Oscillatoriophycideae</taxon>
        <taxon>Chroococcales</taxon>
        <taxon>Microcystaceae</taxon>
        <taxon>Microcystis</taxon>
    </lineage>
</organism>
<gene>
    <name evidence="2" type="ORF">EWV54_02465</name>
</gene>
<feature type="chain" id="PRO_5022155438" description="PEP-CTERM sorting domain-containing protein" evidence="1">
    <location>
        <begin position="21"/>
        <end position="209"/>
    </location>
</feature>
<sequence>MKQFIILAFSLFSFLPSVSAKTIGSFPDGTMSIPPSSTPQSKIFLTEWWGHTSNGTPIGGSDLLFWDGGPRVTLELYSARIFVTLPNEPALTGDATLTTVYGKVLDTGIISGFDPGGTEFTPTSPETHRGASGNLYTSFLHDAVTSSDLPAYLPGFDLLPFDVSSNSIYHVFKTTVPAFEIAAAVPEPSIGAMSLLGFSCLLWMSRRKH</sequence>
<dbReference type="Proteomes" id="UP000319191">
    <property type="component" value="Unassembled WGS sequence"/>
</dbReference>
<keyword evidence="1" id="KW-0732">Signal</keyword>
<evidence type="ECO:0000256" key="1">
    <source>
        <dbReference type="SAM" id="SignalP"/>
    </source>
</evidence>
<feature type="signal peptide" evidence="1">
    <location>
        <begin position="1"/>
        <end position="20"/>
    </location>
</feature>
<comment type="caution">
    <text evidence="2">The sequence shown here is derived from an EMBL/GenBank/DDBJ whole genome shotgun (WGS) entry which is preliminary data.</text>
</comment>
<reference evidence="2 3" key="1">
    <citation type="submission" date="2019-01" db="EMBL/GenBank/DDBJ databases">
        <title>Coherence of Microcystis species and biogeography revealed through population genomics.</title>
        <authorList>
            <person name="Perez-Carrascal O.M."/>
            <person name="Terrat Y."/>
            <person name="Giani A."/>
            <person name="Fortin N."/>
            <person name="Tromas N."/>
            <person name="Shapiro B.J."/>
        </authorList>
    </citation>
    <scope>NUCLEOTIDE SEQUENCE [LARGE SCALE GENOMIC DNA]</scope>
    <source>
        <strain evidence="2">Mn_MB_F_20050700_S1D</strain>
    </source>
</reference>
<evidence type="ECO:0000313" key="3">
    <source>
        <dbReference type="Proteomes" id="UP000319191"/>
    </source>
</evidence>
<accession>A0A552JAD9</accession>
<dbReference type="AlphaFoldDB" id="A0A552JAD9"/>